<feature type="region of interest" description="Disordered" evidence="1">
    <location>
        <begin position="755"/>
        <end position="787"/>
    </location>
</feature>
<feature type="compositionally biased region" description="Basic and acidic residues" evidence="1">
    <location>
        <begin position="35"/>
        <end position="50"/>
    </location>
</feature>
<sequence>MRYKGGALSVDVTYGPAHPVFDTRSDALAVAAKSGGDRFDEPESPPRERAAGGGRARHAPSEAPAAADASLIAAEAQLASASVHVCARPSPRSPSLRGGAAPAAPAERAPCGSAAPPAAPLAAAPLSPVRCFNDGRELLPRARGTHVSAPASPKHVIKMSRRGLRLLSSPRSLARRGAALPSLAPRHSASVPASPPRAPVWERQPSGGGSGGAAHGGVGSHPNAPSRPLMRTRIGGALGAPSGAPLCAAATAAYAAAGAPARNRPWSRSNGQALAGENDGAGASDWRGLPVGSRSGSGSGTGDDAGADAGGEGGFYRRVSTPHPTLAPPPSVSAPRQPWLAPHAAPHEPPAPTRRSTLCDSRSASGPVDARAASEGASAGAAIARFASAAIALPAGPSRAPASSPTAPRRAVPTDACAPPPGAAGAPHTFKPASPPLVPFALRDPRGIAELAPAARGAGATRGAAACLAARAQAHAAAMASSDMPGGCAAAALTGTGPPRGACARAAAPPVSAPVLAPLALATAELAPDAPTERRRSLPLPHPPACLSARGGAADTDGGRPPPASLRRALTLGSGARGAIAFGALSSLPPAVSASHRVARVGARAPLLATPGGRLPSPWGGRRGGGAAAGGAAAGGAATGGVAAGGAAAGGAVDHLAAMPQPSTSAHLGASAVGRAVPSAMAIQLGSMSQRPSHLASAAPTRAQSQAPSPRARAALLLPHPPPACKDDEAAGGSGQQHAGGEDALAAELLPPPALRALASPPRQPRPAPDEHASGAPTGEATAHGRPHRILAPSTAARLAAALNAPPNVQPTRHAPLRSPAELPPANEGAPPAAPPSPSARRVAAVPADALATAPSEAPADLTAAAAAAARAPSPALQPASSSLREGSRAPPPVPAPPAPGARTMAELAERAFAVGLSLRLRHFALEQLPAPLAPPPPPPPPPPLPPAAPASAAAMAAGAGSTVGPPLQPKQPMQPRSRGRRQQHSSAAAAARAAAAIAEVASPLTPAHAAWVELDAAVTQCAAAAATLRVSSARLGQSCGTTYWLIQRGAVAALAEATTDPDSTAEPDSTARTRTPRGARDAEESDPTAAGARVAAGGARGRSRSTGPRARACALAAAAEAGFGTGFAASAAADRPAPRTPLPWTRSSAASQLSSPTLVRRSPAPNGPPAPAGCRGGAVPLQPATARALPMNDAAALALALGLRAPSPSGRAPTPSTAGALAQAALRTREALAPLREKVRLKLGDEADVELALHAVDDACALVAALRDEARRANERPALVLARVLALLADGDTPAKSE</sequence>
<feature type="compositionally biased region" description="Low complexity" evidence="1">
    <location>
        <begin position="702"/>
        <end position="718"/>
    </location>
</feature>
<feature type="compositionally biased region" description="Pro residues" evidence="1">
    <location>
        <begin position="932"/>
        <end position="949"/>
    </location>
</feature>
<gene>
    <name evidence="2" type="ORF">KFE25_014096</name>
</gene>
<dbReference type="EMBL" id="JAGTXO010000042">
    <property type="protein sequence ID" value="KAG8459251.1"/>
    <property type="molecule type" value="Genomic_DNA"/>
</dbReference>
<feature type="region of interest" description="Disordered" evidence="1">
    <location>
        <begin position="260"/>
        <end position="371"/>
    </location>
</feature>
<feature type="region of interest" description="Disordered" evidence="1">
    <location>
        <begin position="87"/>
        <end position="119"/>
    </location>
</feature>
<feature type="region of interest" description="Disordered" evidence="1">
    <location>
        <begin position="806"/>
        <end position="901"/>
    </location>
</feature>
<feature type="compositionally biased region" description="Low complexity" evidence="1">
    <location>
        <begin position="100"/>
        <end position="119"/>
    </location>
</feature>
<feature type="region of interest" description="Disordered" evidence="1">
    <location>
        <begin position="930"/>
        <end position="991"/>
    </location>
</feature>
<feature type="compositionally biased region" description="Polar residues" evidence="1">
    <location>
        <begin position="354"/>
        <end position="364"/>
    </location>
</feature>
<feature type="compositionally biased region" description="Low complexity" evidence="1">
    <location>
        <begin position="820"/>
        <end position="831"/>
    </location>
</feature>
<feature type="region of interest" description="Disordered" evidence="1">
    <location>
        <begin position="1058"/>
        <end position="1108"/>
    </location>
</feature>
<proteinExistence type="predicted"/>
<name>A0A8J5X2J9_DIALT</name>
<feature type="region of interest" description="Disordered" evidence="1">
    <location>
        <begin position="1131"/>
        <end position="1179"/>
    </location>
</feature>
<feature type="compositionally biased region" description="Gly residues" evidence="1">
    <location>
        <begin position="295"/>
        <end position="314"/>
    </location>
</feature>
<comment type="caution">
    <text evidence="2">The sequence shown here is derived from an EMBL/GenBank/DDBJ whole genome shotgun (WGS) entry which is preliminary data.</text>
</comment>
<dbReference type="OMA" id="DENIDQY"/>
<feature type="compositionally biased region" description="Gly residues" evidence="1">
    <location>
        <begin position="206"/>
        <end position="219"/>
    </location>
</feature>
<feature type="compositionally biased region" description="Low complexity" evidence="1">
    <location>
        <begin position="1088"/>
        <end position="1098"/>
    </location>
</feature>
<accession>A0A8J5X2J9</accession>
<dbReference type="Proteomes" id="UP000751190">
    <property type="component" value="Unassembled WGS sequence"/>
</dbReference>
<evidence type="ECO:0000256" key="1">
    <source>
        <dbReference type="SAM" id="MobiDB-lite"/>
    </source>
</evidence>
<feature type="compositionally biased region" description="Polar residues" evidence="1">
    <location>
        <begin position="1061"/>
        <end position="1074"/>
    </location>
</feature>
<feature type="compositionally biased region" description="Low complexity" evidence="1">
    <location>
        <begin position="177"/>
        <end position="192"/>
    </location>
</feature>
<evidence type="ECO:0000313" key="3">
    <source>
        <dbReference type="Proteomes" id="UP000751190"/>
    </source>
</evidence>
<feature type="region of interest" description="Disordered" evidence="1">
    <location>
        <begin position="177"/>
        <end position="236"/>
    </location>
</feature>
<organism evidence="2 3">
    <name type="scientific">Diacronema lutheri</name>
    <name type="common">Unicellular marine alga</name>
    <name type="synonym">Monochrysis lutheri</name>
    <dbReference type="NCBI Taxonomy" id="2081491"/>
    <lineage>
        <taxon>Eukaryota</taxon>
        <taxon>Haptista</taxon>
        <taxon>Haptophyta</taxon>
        <taxon>Pavlovophyceae</taxon>
        <taxon>Pavlovales</taxon>
        <taxon>Pavlovaceae</taxon>
        <taxon>Diacronema</taxon>
    </lineage>
</organism>
<protein>
    <submittedName>
        <fullName evidence="2">Uncharacterized protein</fullName>
    </submittedName>
</protein>
<feature type="region of interest" description="Disordered" evidence="1">
    <location>
        <begin position="688"/>
        <end position="741"/>
    </location>
</feature>
<evidence type="ECO:0000313" key="2">
    <source>
        <dbReference type="EMBL" id="KAG8459251.1"/>
    </source>
</evidence>
<feature type="compositionally biased region" description="Polar residues" evidence="1">
    <location>
        <begin position="1146"/>
        <end position="1158"/>
    </location>
</feature>
<feature type="compositionally biased region" description="Pro residues" evidence="1">
    <location>
        <begin position="890"/>
        <end position="900"/>
    </location>
</feature>
<feature type="region of interest" description="Disordered" evidence="1">
    <location>
        <begin position="611"/>
        <end position="632"/>
    </location>
</feature>
<reference evidence="2" key="1">
    <citation type="submission" date="2021-05" db="EMBL/GenBank/DDBJ databases">
        <title>The genome of the haptophyte Pavlova lutheri (Diacronema luteri, Pavlovales) - a model for lipid biosynthesis in eukaryotic algae.</title>
        <authorList>
            <person name="Hulatt C.J."/>
            <person name="Posewitz M.C."/>
        </authorList>
    </citation>
    <scope>NUCLEOTIDE SEQUENCE</scope>
    <source>
        <strain evidence="2">NIVA-4/92</strain>
    </source>
</reference>
<feature type="compositionally biased region" description="Low complexity" evidence="1">
    <location>
        <begin position="839"/>
        <end position="884"/>
    </location>
</feature>
<keyword evidence="3" id="KW-1185">Reference proteome</keyword>
<feature type="region of interest" description="Disordered" evidence="1">
    <location>
        <begin position="31"/>
        <end position="67"/>
    </location>
</feature>
<feature type="compositionally biased region" description="Gly residues" evidence="1">
    <location>
        <begin position="621"/>
        <end position="632"/>
    </location>
</feature>